<dbReference type="Proteomes" id="UP000507222">
    <property type="component" value="Unassembled WGS sequence"/>
</dbReference>
<dbReference type="EMBL" id="CAEKDK010000005">
    <property type="protein sequence ID" value="CAB4281193.1"/>
    <property type="molecule type" value="Genomic_DNA"/>
</dbReference>
<name>A0A6J5UZ26_PRUAR</name>
<protein>
    <submittedName>
        <fullName evidence="1">Uncharacterized protein</fullName>
    </submittedName>
</protein>
<gene>
    <name evidence="1" type="ORF">CURHAP_LOCUS34209</name>
</gene>
<evidence type="ECO:0000313" key="2">
    <source>
        <dbReference type="Proteomes" id="UP000507222"/>
    </source>
</evidence>
<organism evidence="1 2">
    <name type="scientific">Prunus armeniaca</name>
    <name type="common">Apricot</name>
    <name type="synonym">Armeniaca vulgaris</name>
    <dbReference type="NCBI Taxonomy" id="36596"/>
    <lineage>
        <taxon>Eukaryota</taxon>
        <taxon>Viridiplantae</taxon>
        <taxon>Streptophyta</taxon>
        <taxon>Embryophyta</taxon>
        <taxon>Tracheophyta</taxon>
        <taxon>Spermatophyta</taxon>
        <taxon>Magnoliopsida</taxon>
        <taxon>eudicotyledons</taxon>
        <taxon>Gunneridae</taxon>
        <taxon>Pentapetalae</taxon>
        <taxon>rosids</taxon>
        <taxon>fabids</taxon>
        <taxon>Rosales</taxon>
        <taxon>Rosaceae</taxon>
        <taxon>Amygdaloideae</taxon>
        <taxon>Amygdaleae</taxon>
        <taxon>Prunus</taxon>
    </lineage>
</organism>
<reference evidence="1 2" key="1">
    <citation type="submission" date="2020-05" db="EMBL/GenBank/DDBJ databases">
        <authorList>
            <person name="Campoy J."/>
            <person name="Schneeberger K."/>
            <person name="Spophaly S."/>
        </authorList>
    </citation>
    <scope>NUCLEOTIDE SEQUENCE [LARGE SCALE GENOMIC DNA]</scope>
    <source>
        <strain evidence="1">PruArmRojPasFocal</strain>
    </source>
</reference>
<proteinExistence type="predicted"/>
<dbReference type="AlphaFoldDB" id="A0A6J5UZ26"/>
<sequence>MDQIALAIHDELACLFRNIEGLSKGGQKVVKGIGSAIYVVVGNLVSGDDRQDAASAHTGNRRTVILGYDVNKYDVDLLNFQLNASILLLCDKEV</sequence>
<accession>A0A6J5UZ26</accession>
<evidence type="ECO:0000313" key="1">
    <source>
        <dbReference type="EMBL" id="CAB4281193.1"/>
    </source>
</evidence>